<dbReference type="InterPro" id="IPR054120">
    <property type="entry name" value="PBPA_dimer"/>
</dbReference>
<evidence type="ECO:0000259" key="3">
    <source>
        <dbReference type="Pfam" id="PF21922"/>
    </source>
</evidence>
<feature type="domain" description="Penicillin binding protein A dimerisation" evidence="3">
    <location>
        <begin position="52"/>
        <end position="135"/>
    </location>
</feature>
<proteinExistence type="predicted"/>
<dbReference type="InterPro" id="IPR001460">
    <property type="entry name" value="PCN-bd_Tpept"/>
</dbReference>
<sequence length="485" mass="51056">MTKELRRLSIVILVMFLALFASTTWIQGIQAMALADNPRNTRALYDSYEVQRGSILVDGTAIAYSVPSDDVFSWQRVYTDPDMWAPVTGYINPVLGSATGIEQEMNAELTGTANSQFLSRIEQILTGQPARGSNVVLTLDADVQRAAYEALGDLTGAVIAIEPSTGRVLAMVTSPSYDTNLLASHDTTLVESDYAALLADPANPLYNRAIAGDLNPPGSTFKLVVASAALASGEYTPDSQLPNPARYTLPQSSNTVSNSGGGTCGSGETVSIADALRLSCNIPMAELAVELGDDAIREQAEKYGFNLSFELPLVSIASQYPRGLDDAQTALTGFGQGQVIATPLQMAMVSAGIANDGIVMNPWMVDQVIATDLSVQQTYEPTEFGEALTPELAAEMVTMMVANVDNGAASNARIDGVSVAGKTGTAENGDDLPYTLWFTGFAPAENPEVAVAVVIEDGGGMDQSGYGNLIAAPIAKKVMEAVLGK</sequence>
<feature type="domain" description="Penicillin-binding protein transpeptidase" evidence="2">
    <location>
        <begin position="156"/>
        <end position="480"/>
    </location>
</feature>
<dbReference type="Proteomes" id="UP001501690">
    <property type="component" value="Unassembled WGS sequence"/>
</dbReference>
<dbReference type="RefSeq" id="WP_344072458.1">
    <property type="nucleotide sequence ID" value="NZ_BAAAPL010000002.1"/>
</dbReference>
<organism evidence="4 5">
    <name type="scientific">Microbacterium sediminicola</name>
    <dbReference type="NCBI Taxonomy" id="415210"/>
    <lineage>
        <taxon>Bacteria</taxon>
        <taxon>Bacillati</taxon>
        <taxon>Actinomycetota</taxon>
        <taxon>Actinomycetes</taxon>
        <taxon>Micrococcales</taxon>
        <taxon>Microbacteriaceae</taxon>
        <taxon>Microbacterium</taxon>
    </lineage>
</organism>
<feature type="region of interest" description="Disordered" evidence="1">
    <location>
        <begin position="235"/>
        <end position="263"/>
    </location>
</feature>
<evidence type="ECO:0000313" key="4">
    <source>
        <dbReference type="EMBL" id="GAA1703389.1"/>
    </source>
</evidence>
<reference evidence="4 5" key="1">
    <citation type="journal article" date="2019" name="Int. J. Syst. Evol. Microbiol.">
        <title>The Global Catalogue of Microorganisms (GCM) 10K type strain sequencing project: providing services to taxonomists for standard genome sequencing and annotation.</title>
        <authorList>
            <consortium name="The Broad Institute Genomics Platform"/>
            <consortium name="The Broad Institute Genome Sequencing Center for Infectious Disease"/>
            <person name="Wu L."/>
            <person name="Ma J."/>
        </authorList>
    </citation>
    <scope>NUCLEOTIDE SEQUENCE [LARGE SCALE GENOMIC DNA]</scope>
    <source>
        <strain evidence="4 5">JCM 15577</strain>
    </source>
</reference>
<name>A0ABN2IEV0_9MICO</name>
<dbReference type="Gene3D" id="3.40.710.10">
    <property type="entry name" value="DD-peptidase/beta-lactamase superfamily"/>
    <property type="match status" value="1"/>
</dbReference>
<dbReference type="InterPro" id="IPR012338">
    <property type="entry name" value="Beta-lactam/transpept-like"/>
</dbReference>
<keyword evidence="5" id="KW-1185">Reference proteome</keyword>
<gene>
    <name evidence="4" type="ORF">GCM10009808_21630</name>
</gene>
<dbReference type="PANTHER" id="PTHR30627">
    <property type="entry name" value="PEPTIDOGLYCAN D,D-TRANSPEPTIDASE"/>
    <property type="match status" value="1"/>
</dbReference>
<dbReference type="EMBL" id="BAAAPL010000002">
    <property type="protein sequence ID" value="GAA1703389.1"/>
    <property type="molecule type" value="Genomic_DNA"/>
</dbReference>
<dbReference type="SUPFAM" id="SSF56601">
    <property type="entry name" value="beta-lactamase/transpeptidase-like"/>
    <property type="match status" value="1"/>
</dbReference>
<accession>A0ABN2IEV0</accession>
<dbReference type="Pfam" id="PF00905">
    <property type="entry name" value="Transpeptidase"/>
    <property type="match status" value="1"/>
</dbReference>
<comment type="caution">
    <text evidence="4">The sequence shown here is derived from an EMBL/GenBank/DDBJ whole genome shotgun (WGS) entry which is preliminary data.</text>
</comment>
<dbReference type="Gene3D" id="3.90.1310.10">
    <property type="entry name" value="Penicillin-binding protein 2a (Domain 2)"/>
    <property type="match status" value="1"/>
</dbReference>
<dbReference type="PANTHER" id="PTHR30627:SF24">
    <property type="entry name" value="PENICILLIN-BINDING PROTEIN 4B"/>
    <property type="match status" value="1"/>
</dbReference>
<dbReference type="Pfam" id="PF21922">
    <property type="entry name" value="PBP_dimer_2"/>
    <property type="match status" value="1"/>
</dbReference>
<evidence type="ECO:0000313" key="5">
    <source>
        <dbReference type="Proteomes" id="UP001501690"/>
    </source>
</evidence>
<evidence type="ECO:0000259" key="2">
    <source>
        <dbReference type="Pfam" id="PF00905"/>
    </source>
</evidence>
<dbReference type="InterPro" id="IPR050515">
    <property type="entry name" value="Beta-lactam/transpept"/>
</dbReference>
<evidence type="ECO:0000256" key="1">
    <source>
        <dbReference type="SAM" id="MobiDB-lite"/>
    </source>
</evidence>
<protein>
    <submittedName>
        <fullName evidence="4">Penicillin-binding transpeptidase domain-containing protein</fullName>
    </submittedName>
</protein>